<evidence type="ECO:0000313" key="1">
    <source>
        <dbReference type="EMBL" id="KAF2448279.1"/>
    </source>
</evidence>
<gene>
    <name evidence="1" type="ORF">P171DRAFT_209867</name>
</gene>
<dbReference type="AlphaFoldDB" id="A0A9P4UDX2"/>
<sequence length="169" mass="18748">MECYNFYGNAKVDGDTTVGCYAFHGLPNSSLPMTYPIVDPTYDDAQWAAEQLSMATVWPSVNEEYSFHQHDQKSLSNATSDFVADDSKVLDFAYQLPTPPATPSGRDTLLVTKEVASSDMEPDVSSTTNTEATAQEEFIVSDFFTCLEDNQYYYFGDSVGLGHCYDECV</sequence>
<reference evidence="1" key="1">
    <citation type="journal article" date="2020" name="Stud. Mycol.">
        <title>101 Dothideomycetes genomes: a test case for predicting lifestyles and emergence of pathogens.</title>
        <authorList>
            <person name="Haridas S."/>
            <person name="Albert R."/>
            <person name="Binder M."/>
            <person name="Bloem J."/>
            <person name="Labutti K."/>
            <person name="Salamov A."/>
            <person name="Andreopoulos B."/>
            <person name="Baker S."/>
            <person name="Barry K."/>
            <person name="Bills G."/>
            <person name="Bluhm B."/>
            <person name="Cannon C."/>
            <person name="Castanera R."/>
            <person name="Culley D."/>
            <person name="Daum C."/>
            <person name="Ezra D."/>
            <person name="Gonzalez J."/>
            <person name="Henrissat B."/>
            <person name="Kuo A."/>
            <person name="Liang C."/>
            <person name="Lipzen A."/>
            <person name="Lutzoni F."/>
            <person name="Magnuson J."/>
            <person name="Mondo S."/>
            <person name="Nolan M."/>
            <person name="Ohm R."/>
            <person name="Pangilinan J."/>
            <person name="Park H.-J."/>
            <person name="Ramirez L."/>
            <person name="Alfaro M."/>
            <person name="Sun H."/>
            <person name="Tritt A."/>
            <person name="Yoshinaga Y."/>
            <person name="Zwiers L.-H."/>
            <person name="Turgeon B."/>
            <person name="Goodwin S."/>
            <person name="Spatafora J."/>
            <person name="Crous P."/>
            <person name="Grigoriev I."/>
        </authorList>
    </citation>
    <scope>NUCLEOTIDE SEQUENCE</scope>
    <source>
        <strain evidence="1">CBS 690.94</strain>
    </source>
</reference>
<proteinExistence type="predicted"/>
<dbReference type="OrthoDB" id="10494343at2759"/>
<dbReference type="Proteomes" id="UP000799764">
    <property type="component" value="Unassembled WGS sequence"/>
</dbReference>
<name>A0A9P4UDX2_9PLEO</name>
<keyword evidence="2" id="KW-1185">Reference proteome</keyword>
<protein>
    <submittedName>
        <fullName evidence="1">Uncharacterized protein</fullName>
    </submittedName>
</protein>
<evidence type="ECO:0000313" key="2">
    <source>
        <dbReference type="Proteomes" id="UP000799764"/>
    </source>
</evidence>
<organism evidence="1 2">
    <name type="scientific">Karstenula rhodostoma CBS 690.94</name>
    <dbReference type="NCBI Taxonomy" id="1392251"/>
    <lineage>
        <taxon>Eukaryota</taxon>
        <taxon>Fungi</taxon>
        <taxon>Dikarya</taxon>
        <taxon>Ascomycota</taxon>
        <taxon>Pezizomycotina</taxon>
        <taxon>Dothideomycetes</taxon>
        <taxon>Pleosporomycetidae</taxon>
        <taxon>Pleosporales</taxon>
        <taxon>Massarineae</taxon>
        <taxon>Didymosphaeriaceae</taxon>
        <taxon>Karstenula</taxon>
    </lineage>
</organism>
<dbReference type="EMBL" id="MU001495">
    <property type="protein sequence ID" value="KAF2448279.1"/>
    <property type="molecule type" value="Genomic_DNA"/>
</dbReference>
<comment type="caution">
    <text evidence="1">The sequence shown here is derived from an EMBL/GenBank/DDBJ whole genome shotgun (WGS) entry which is preliminary data.</text>
</comment>
<accession>A0A9P4UDX2</accession>